<dbReference type="InterPro" id="IPR002645">
    <property type="entry name" value="STAS_dom"/>
</dbReference>
<reference evidence="3 4" key="1">
    <citation type="journal article" date="2016" name="Nat. Commun.">
        <title>Thousands of microbial genomes shed light on interconnected biogeochemical processes in an aquifer system.</title>
        <authorList>
            <person name="Anantharaman K."/>
            <person name="Brown C.T."/>
            <person name="Hug L.A."/>
            <person name="Sharon I."/>
            <person name="Castelle C.J."/>
            <person name="Probst A.J."/>
            <person name="Thomas B.C."/>
            <person name="Singh A."/>
            <person name="Wilkins M.J."/>
            <person name="Karaoz U."/>
            <person name="Brodie E.L."/>
            <person name="Williams K.H."/>
            <person name="Hubbard S.S."/>
            <person name="Banfield J.F."/>
        </authorList>
    </citation>
    <scope>NUCLEOTIDE SEQUENCE [LARGE SCALE GENOMIC DNA]</scope>
</reference>
<keyword evidence="1" id="KW-0472">Membrane</keyword>
<dbReference type="InterPro" id="IPR036513">
    <property type="entry name" value="STAS_dom_sf"/>
</dbReference>
<dbReference type="Proteomes" id="UP000178735">
    <property type="component" value="Unassembled WGS sequence"/>
</dbReference>
<evidence type="ECO:0000256" key="1">
    <source>
        <dbReference type="SAM" id="Phobius"/>
    </source>
</evidence>
<comment type="caution">
    <text evidence="3">The sequence shown here is derived from an EMBL/GenBank/DDBJ whole genome shotgun (WGS) entry which is preliminary data.</text>
</comment>
<evidence type="ECO:0000259" key="2">
    <source>
        <dbReference type="PROSITE" id="PS50801"/>
    </source>
</evidence>
<accession>A0A1F7WRW5</accession>
<gene>
    <name evidence="3" type="ORF">A2008_01120</name>
</gene>
<keyword evidence="1" id="KW-0812">Transmembrane</keyword>
<name>A0A1F7WRW5_9BACT</name>
<organism evidence="3 4">
    <name type="scientific">Candidatus Wallbacteria bacterium GWC2_49_35</name>
    <dbReference type="NCBI Taxonomy" id="1817813"/>
    <lineage>
        <taxon>Bacteria</taxon>
        <taxon>Candidatus Walliibacteriota</taxon>
    </lineage>
</organism>
<dbReference type="Gene3D" id="3.30.750.24">
    <property type="entry name" value="STAS domain"/>
    <property type="match status" value="1"/>
</dbReference>
<dbReference type="AlphaFoldDB" id="A0A1F7WRW5"/>
<feature type="transmembrane region" description="Helical" evidence="1">
    <location>
        <begin position="45"/>
        <end position="68"/>
    </location>
</feature>
<evidence type="ECO:0000313" key="3">
    <source>
        <dbReference type="EMBL" id="OGM05347.1"/>
    </source>
</evidence>
<dbReference type="SUPFAM" id="SSF52091">
    <property type="entry name" value="SpoIIaa-like"/>
    <property type="match status" value="1"/>
</dbReference>
<protein>
    <recommendedName>
        <fullName evidence="2">STAS domain-containing protein</fullName>
    </recommendedName>
</protein>
<dbReference type="PROSITE" id="PS50801">
    <property type="entry name" value="STAS"/>
    <property type="match status" value="1"/>
</dbReference>
<proteinExistence type="predicted"/>
<dbReference type="STRING" id="1817813.A2008_01120"/>
<keyword evidence="1" id="KW-1133">Transmembrane helix</keyword>
<feature type="domain" description="STAS" evidence="2">
    <location>
        <begin position="1"/>
        <end position="109"/>
    </location>
</feature>
<dbReference type="EMBL" id="MGFH01000117">
    <property type="protein sequence ID" value="OGM05347.1"/>
    <property type="molecule type" value="Genomic_DNA"/>
</dbReference>
<sequence>MNSEIKGNVIVYEIEENIDDIFSAFFYDDLISYVDSKYYNYIVDIAPGSVIGSAGFLVVLLSLAAFCVKNNGVLAVATVNGDLIQLLKKTRLADNIKIFDTLEKALAKFTKK</sequence>
<evidence type="ECO:0000313" key="4">
    <source>
        <dbReference type="Proteomes" id="UP000178735"/>
    </source>
</evidence>
<dbReference type="Pfam" id="PF01740">
    <property type="entry name" value="STAS"/>
    <property type="match status" value="1"/>
</dbReference>